<evidence type="ECO:0000313" key="1">
    <source>
        <dbReference type="EMBL" id="EPB88509.1"/>
    </source>
</evidence>
<name>S2JF57_MUCC1</name>
<evidence type="ECO:0000313" key="2">
    <source>
        <dbReference type="Proteomes" id="UP000014254"/>
    </source>
</evidence>
<feature type="non-terminal residue" evidence="1">
    <location>
        <position position="1"/>
    </location>
</feature>
<reference evidence="2" key="1">
    <citation type="submission" date="2013-05" db="EMBL/GenBank/DDBJ databases">
        <title>The Genome sequence of Mucor circinelloides f. circinelloides 1006PhL.</title>
        <authorList>
            <consortium name="The Broad Institute Genomics Platform"/>
            <person name="Cuomo C."/>
            <person name="Earl A."/>
            <person name="Findley K."/>
            <person name="Lee S.C."/>
            <person name="Walker B."/>
            <person name="Young S."/>
            <person name="Zeng Q."/>
            <person name="Gargeya S."/>
            <person name="Fitzgerald M."/>
            <person name="Haas B."/>
            <person name="Abouelleil A."/>
            <person name="Allen A.W."/>
            <person name="Alvarado L."/>
            <person name="Arachchi H.M."/>
            <person name="Berlin A.M."/>
            <person name="Chapman S.B."/>
            <person name="Gainer-Dewar J."/>
            <person name="Goldberg J."/>
            <person name="Griggs A."/>
            <person name="Gujja S."/>
            <person name="Hansen M."/>
            <person name="Howarth C."/>
            <person name="Imamovic A."/>
            <person name="Ireland A."/>
            <person name="Larimer J."/>
            <person name="McCowan C."/>
            <person name="Murphy C."/>
            <person name="Pearson M."/>
            <person name="Poon T.W."/>
            <person name="Priest M."/>
            <person name="Roberts A."/>
            <person name="Saif S."/>
            <person name="Shea T."/>
            <person name="Sisk P."/>
            <person name="Sykes S."/>
            <person name="Wortman J."/>
            <person name="Nusbaum C."/>
            <person name="Birren B."/>
        </authorList>
    </citation>
    <scope>NUCLEOTIDE SEQUENCE [LARGE SCALE GENOMIC DNA]</scope>
    <source>
        <strain evidence="2">1006PhL</strain>
    </source>
</reference>
<dbReference type="OrthoDB" id="2230412at2759"/>
<protein>
    <submittedName>
        <fullName evidence="1">Uncharacterized protein</fullName>
    </submittedName>
</protein>
<dbReference type="EMBL" id="KE123949">
    <property type="protein sequence ID" value="EPB88509.1"/>
    <property type="molecule type" value="Genomic_DNA"/>
</dbReference>
<gene>
    <name evidence="1" type="ORF">HMPREF1544_04622</name>
</gene>
<dbReference type="Proteomes" id="UP000014254">
    <property type="component" value="Unassembled WGS sequence"/>
</dbReference>
<accession>S2JF57</accession>
<sequence length="68" mass="8040">SLVFQSLIIALTSVHDQRKRKFVEARTCIIPTTRTEKKRWIKVFEFLAFLKDVMEKSLDVIDQLENES</sequence>
<keyword evidence="2" id="KW-1185">Reference proteome</keyword>
<organism evidence="1 2">
    <name type="scientific">Mucor circinelloides f. circinelloides (strain 1006PhL)</name>
    <name type="common">Mucormycosis agent</name>
    <name type="synonym">Calyptromyces circinelloides</name>
    <dbReference type="NCBI Taxonomy" id="1220926"/>
    <lineage>
        <taxon>Eukaryota</taxon>
        <taxon>Fungi</taxon>
        <taxon>Fungi incertae sedis</taxon>
        <taxon>Mucoromycota</taxon>
        <taxon>Mucoromycotina</taxon>
        <taxon>Mucoromycetes</taxon>
        <taxon>Mucorales</taxon>
        <taxon>Mucorineae</taxon>
        <taxon>Mucoraceae</taxon>
        <taxon>Mucor</taxon>
    </lineage>
</organism>
<proteinExistence type="predicted"/>
<dbReference type="AlphaFoldDB" id="S2JF57"/>
<dbReference type="InParanoid" id="S2JF57"/>
<dbReference type="VEuPathDB" id="FungiDB:HMPREF1544_04622"/>